<accession>A0ABT9ZLR8</accession>
<name>A0ABT9ZLR8_9BACI</name>
<reference evidence="2 3" key="1">
    <citation type="submission" date="2023-07" db="EMBL/GenBank/DDBJ databases">
        <title>Genomic Encyclopedia of Type Strains, Phase IV (KMG-IV): sequencing the most valuable type-strain genomes for metagenomic binning, comparative biology and taxonomic classification.</title>
        <authorList>
            <person name="Goeker M."/>
        </authorList>
    </citation>
    <scope>NUCLEOTIDE SEQUENCE [LARGE SCALE GENOMIC DNA]</scope>
    <source>
        <strain evidence="2 3">DSM 29005</strain>
    </source>
</reference>
<dbReference type="EMBL" id="JAUSUD010000033">
    <property type="protein sequence ID" value="MDQ0233236.1"/>
    <property type="molecule type" value="Genomic_DNA"/>
</dbReference>
<sequence>MFILLLMLVITGFSLVMGLRKRKPQFLLLPILTLLIYFIVQIALVPAPFVDTVKFIFSLS</sequence>
<proteinExistence type="predicted"/>
<dbReference type="RefSeq" id="WP_307346264.1">
    <property type="nucleotide sequence ID" value="NZ_JAUSUD010000033.1"/>
</dbReference>
<keyword evidence="3" id="KW-1185">Reference proteome</keyword>
<comment type="caution">
    <text evidence="2">The sequence shown here is derived from an EMBL/GenBank/DDBJ whole genome shotgun (WGS) entry which is preliminary data.</text>
</comment>
<dbReference type="Proteomes" id="UP001234495">
    <property type="component" value="Unassembled WGS sequence"/>
</dbReference>
<protein>
    <submittedName>
        <fullName evidence="2">Uncharacterized protein</fullName>
    </submittedName>
</protein>
<keyword evidence="1" id="KW-0812">Transmembrane</keyword>
<evidence type="ECO:0000313" key="3">
    <source>
        <dbReference type="Proteomes" id="UP001234495"/>
    </source>
</evidence>
<feature type="transmembrane region" description="Helical" evidence="1">
    <location>
        <begin position="28"/>
        <end position="50"/>
    </location>
</feature>
<evidence type="ECO:0000256" key="1">
    <source>
        <dbReference type="SAM" id="Phobius"/>
    </source>
</evidence>
<evidence type="ECO:0000313" key="2">
    <source>
        <dbReference type="EMBL" id="MDQ0233236.1"/>
    </source>
</evidence>
<keyword evidence="1" id="KW-0472">Membrane</keyword>
<gene>
    <name evidence="2" type="ORF">J2S19_004578</name>
</gene>
<keyword evidence="1" id="KW-1133">Transmembrane helix</keyword>
<organism evidence="2 3">
    <name type="scientific">Metabacillus malikii</name>
    <dbReference type="NCBI Taxonomy" id="1504265"/>
    <lineage>
        <taxon>Bacteria</taxon>
        <taxon>Bacillati</taxon>
        <taxon>Bacillota</taxon>
        <taxon>Bacilli</taxon>
        <taxon>Bacillales</taxon>
        <taxon>Bacillaceae</taxon>
        <taxon>Metabacillus</taxon>
    </lineage>
</organism>